<dbReference type="GO" id="GO:0032259">
    <property type="term" value="P:methylation"/>
    <property type="evidence" value="ECO:0007669"/>
    <property type="project" value="UniProtKB-KW"/>
</dbReference>
<dbReference type="EC" id="2.1.1.80" evidence="5"/>
<feature type="binding site" evidence="6">
    <location>
        <position position="75"/>
    </location>
    <ligand>
        <name>S-adenosyl-L-methionine</name>
        <dbReference type="ChEBI" id="CHEBI:59789"/>
    </ligand>
</feature>
<dbReference type="SMART" id="SM00138">
    <property type="entry name" value="MeTrc"/>
    <property type="match status" value="1"/>
</dbReference>
<dbReference type="PATRIC" id="fig|269796.9.peg.2425"/>
<dbReference type="Gene3D" id="3.40.50.150">
    <property type="entry name" value="Vaccinia Virus protein VP39"/>
    <property type="match status" value="1"/>
</dbReference>
<keyword evidence="2 5" id="KW-0489">Methyltransferase</keyword>
<feature type="binding site" evidence="6">
    <location>
        <position position="117"/>
    </location>
    <ligand>
        <name>S-adenosyl-L-methionine</name>
        <dbReference type="ChEBI" id="CHEBI:59789"/>
    </ligand>
</feature>
<evidence type="ECO:0000259" key="7">
    <source>
        <dbReference type="PROSITE" id="PS50123"/>
    </source>
</evidence>
<evidence type="ECO:0000256" key="4">
    <source>
        <dbReference type="ARBA" id="ARBA00022691"/>
    </source>
</evidence>
<dbReference type="AlphaFoldDB" id="Q2RRX0"/>
<dbReference type="InterPro" id="IPR050903">
    <property type="entry name" value="Bact_Chemotaxis_MeTrfase"/>
</dbReference>
<keyword evidence="4 5" id="KW-0949">S-adenosyl-L-methionine</keyword>
<evidence type="ECO:0000313" key="8">
    <source>
        <dbReference type="EMBL" id="ABC23125.1"/>
    </source>
</evidence>
<dbReference type="KEGG" id="rru:Rru_A2325"/>
<keyword evidence="3 5" id="KW-0808">Transferase</keyword>
<evidence type="ECO:0000313" key="9">
    <source>
        <dbReference type="Proteomes" id="UP000001929"/>
    </source>
</evidence>
<feature type="domain" description="CheR-type methyltransferase" evidence="7">
    <location>
        <begin position="1"/>
        <end position="276"/>
    </location>
</feature>
<dbReference type="InterPro" id="IPR000780">
    <property type="entry name" value="CheR_MeTrfase"/>
</dbReference>
<keyword evidence="9" id="KW-1185">Reference proteome</keyword>
<feature type="binding site" evidence="6">
    <location>
        <position position="79"/>
    </location>
    <ligand>
        <name>S-adenosyl-L-methionine</name>
        <dbReference type="ChEBI" id="CHEBI:59789"/>
    </ligand>
</feature>
<accession>Q2RRX0</accession>
<dbReference type="Pfam" id="PF01739">
    <property type="entry name" value="CheR"/>
    <property type="match status" value="1"/>
</dbReference>
<organism evidence="8 9">
    <name type="scientific">Rhodospirillum rubrum (strain ATCC 11170 / ATH 1.1.1 / DSM 467 / LMG 4362 / NCIMB 8255 / S1)</name>
    <dbReference type="NCBI Taxonomy" id="269796"/>
    <lineage>
        <taxon>Bacteria</taxon>
        <taxon>Pseudomonadati</taxon>
        <taxon>Pseudomonadota</taxon>
        <taxon>Alphaproteobacteria</taxon>
        <taxon>Rhodospirillales</taxon>
        <taxon>Rhodospirillaceae</taxon>
        <taxon>Rhodospirillum</taxon>
    </lineage>
</organism>
<dbReference type="GO" id="GO:0008983">
    <property type="term" value="F:protein-glutamate O-methyltransferase activity"/>
    <property type="evidence" value="ECO:0007669"/>
    <property type="project" value="UniProtKB-EC"/>
</dbReference>
<dbReference type="PANTHER" id="PTHR24422:SF10">
    <property type="entry name" value="CHEMOTAXIS PROTEIN METHYLTRANSFERASE 2"/>
    <property type="match status" value="1"/>
</dbReference>
<reference evidence="8 9" key="1">
    <citation type="journal article" date="2011" name="Stand. Genomic Sci.">
        <title>Complete genome sequence of Rhodospirillum rubrum type strain (S1).</title>
        <authorList>
            <person name="Munk A.C."/>
            <person name="Copeland A."/>
            <person name="Lucas S."/>
            <person name="Lapidus A."/>
            <person name="Del Rio T.G."/>
            <person name="Barry K."/>
            <person name="Detter J.C."/>
            <person name="Hammon N."/>
            <person name="Israni S."/>
            <person name="Pitluck S."/>
            <person name="Brettin T."/>
            <person name="Bruce D."/>
            <person name="Han C."/>
            <person name="Tapia R."/>
            <person name="Gilna P."/>
            <person name="Schmutz J."/>
            <person name="Larimer F."/>
            <person name="Land M."/>
            <person name="Kyrpides N.C."/>
            <person name="Mavromatis K."/>
            <person name="Richardson P."/>
            <person name="Rohde M."/>
            <person name="Goker M."/>
            <person name="Klenk H.P."/>
            <person name="Zhang Y."/>
            <person name="Roberts G.P."/>
            <person name="Reslewic S."/>
            <person name="Schwartz D.C."/>
        </authorList>
    </citation>
    <scope>NUCLEOTIDE SEQUENCE [LARGE SCALE GENOMIC DNA]</scope>
    <source>
        <strain evidence="9">ATCC 11170 / ATH 1.1.1 / DSM 467 / LMG 4362 / NCIMB 8255 / S1</strain>
    </source>
</reference>
<dbReference type="InterPro" id="IPR022642">
    <property type="entry name" value="CheR_C"/>
</dbReference>
<dbReference type="STRING" id="269796.Rru_A2325"/>
<dbReference type="PhylomeDB" id="Q2RRX0"/>
<dbReference type="EnsemblBacteria" id="ABC23125">
    <property type="protein sequence ID" value="ABC23125"/>
    <property type="gene ID" value="Rru_A2325"/>
</dbReference>
<sequence>MAISDEEYTKFCDFFYRKTGISFQLSKKYYVERRIIDRAIKTGSCDFREYFTFLRFDMSGEEMQVLVNSMTVNETYFFREDYQFNALVANILPAIIKTKRRSMPIRIWSVPCSSGEEPYSIAITILEKWDQADNWDIEIHASDIDSKILAEARAGIFGARSLARVPPAILLKYFTPRSEGSYQICEGLRGSIDFSLVNIIDTKQTKNITGIDVIFCRNLLIYFDDITRRETVEMFYQNMAPGGFVCLGHSESMSRMTSLFIPRKFGDTIVYQKPQE</sequence>
<dbReference type="SUPFAM" id="SSF47757">
    <property type="entry name" value="Chemotaxis receptor methyltransferase CheR, N-terminal domain"/>
    <property type="match status" value="1"/>
</dbReference>
<dbReference type="PRINTS" id="PR00996">
    <property type="entry name" value="CHERMTFRASE"/>
</dbReference>
<name>Q2RRX0_RHORT</name>
<dbReference type="InterPro" id="IPR036804">
    <property type="entry name" value="CheR_N_sf"/>
</dbReference>
<dbReference type="PIRSF" id="PIRSF000410">
    <property type="entry name" value="CheR"/>
    <property type="match status" value="1"/>
</dbReference>
<dbReference type="InterPro" id="IPR026024">
    <property type="entry name" value="Chemotaxis_MeTrfase_CheR"/>
</dbReference>
<feature type="binding site" evidence="6">
    <location>
        <position position="73"/>
    </location>
    <ligand>
        <name>S-adenosyl-L-methionine</name>
        <dbReference type="ChEBI" id="CHEBI:59789"/>
    </ligand>
</feature>
<dbReference type="InterPro" id="IPR022641">
    <property type="entry name" value="CheR_N"/>
</dbReference>
<dbReference type="PANTHER" id="PTHR24422">
    <property type="entry name" value="CHEMOTAXIS PROTEIN METHYLTRANSFERASE"/>
    <property type="match status" value="1"/>
</dbReference>
<dbReference type="EMBL" id="CP000230">
    <property type="protein sequence ID" value="ABC23125.1"/>
    <property type="molecule type" value="Genomic_DNA"/>
</dbReference>
<gene>
    <name evidence="8" type="ordered locus">Rru_A2325</name>
</gene>
<evidence type="ECO:0000256" key="5">
    <source>
        <dbReference type="PIRNR" id="PIRNR000410"/>
    </source>
</evidence>
<dbReference type="Gene3D" id="1.10.155.10">
    <property type="entry name" value="Chemotaxis receptor methyltransferase CheR, N-terminal domain"/>
    <property type="match status" value="1"/>
</dbReference>
<evidence type="ECO:0000256" key="6">
    <source>
        <dbReference type="PIRSR" id="PIRSR000410-1"/>
    </source>
</evidence>
<dbReference type="InterPro" id="IPR029063">
    <property type="entry name" value="SAM-dependent_MTases_sf"/>
</dbReference>
<feature type="binding site" evidence="6">
    <location>
        <position position="143"/>
    </location>
    <ligand>
        <name>S-adenosyl-L-methionine</name>
        <dbReference type="ChEBI" id="CHEBI:59789"/>
    </ligand>
</feature>
<dbReference type="eggNOG" id="COG1352">
    <property type="taxonomic scope" value="Bacteria"/>
</dbReference>
<comment type="catalytic activity">
    <reaction evidence="1 5">
        <text>L-glutamyl-[protein] + S-adenosyl-L-methionine = [protein]-L-glutamate 5-O-methyl ester + S-adenosyl-L-homocysteine</text>
        <dbReference type="Rhea" id="RHEA:24452"/>
        <dbReference type="Rhea" id="RHEA-COMP:10208"/>
        <dbReference type="Rhea" id="RHEA-COMP:10311"/>
        <dbReference type="ChEBI" id="CHEBI:29973"/>
        <dbReference type="ChEBI" id="CHEBI:57856"/>
        <dbReference type="ChEBI" id="CHEBI:59789"/>
        <dbReference type="ChEBI" id="CHEBI:82795"/>
        <dbReference type="EC" id="2.1.1.80"/>
    </reaction>
</comment>
<comment type="function">
    <text evidence="5">Methylation of the membrane-bound methyl-accepting chemotaxis proteins (MCP) to form gamma-glutamyl methyl ester residues in MCP.</text>
</comment>
<evidence type="ECO:0000256" key="3">
    <source>
        <dbReference type="ARBA" id="ARBA00022679"/>
    </source>
</evidence>
<feature type="binding site" evidence="6">
    <location>
        <begin position="217"/>
        <end position="218"/>
    </location>
    <ligand>
        <name>S-adenosyl-L-methionine</name>
        <dbReference type="ChEBI" id="CHEBI:59789"/>
    </ligand>
</feature>
<proteinExistence type="predicted"/>
<protein>
    <recommendedName>
        <fullName evidence="5">Chemotaxis protein methyltransferase</fullName>
        <ecNumber evidence="5">2.1.1.80</ecNumber>
    </recommendedName>
</protein>
<dbReference type="HOGENOM" id="CLU_025854_0_1_5"/>
<dbReference type="SUPFAM" id="SSF53335">
    <property type="entry name" value="S-adenosyl-L-methionine-dependent methyltransferases"/>
    <property type="match status" value="1"/>
</dbReference>
<dbReference type="Pfam" id="PF03705">
    <property type="entry name" value="CheR_N"/>
    <property type="match status" value="1"/>
</dbReference>
<evidence type="ECO:0000256" key="2">
    <source>
        <dbReference type="ARBA" id="ARBA00022603"/>
    </source>
</evidence>
<dbReference type="PROSITE" id="PS50123">
    <property type="entry name" value="CHER"/>
    <property type="match status" value="1"/>
</dbReference>
<evidence type="ECO:0000256" key="1">
    <source>
        <dbReference type="ARBA" id="ARBA00001541"/>
    </source>
</evidence>
<dbReference type="Proteomes" id="UP000001929">
    <property type="component" value="Chromosome"/>
</dbReference>